<proteinExistence type="predicted"/>
<protein>
    <recommendedName>
        <fullName evidence="4">DUF4870 domain-containing protein</fullName>
    </recommendedName>
</protein>
<keyword evidence="3" id="KW-1185">Reference proteome</keyword>
<dbReference type="OrthoDB" id="5405464at2"/>
<evidence type="ECO:0000256" key="1">
    <source>
        <dbReference type="SAM" id="Phobius"/>
    </source>
</evidence>
<evidence type="ECO:0000313" key="2">
    <source>
        <dbReference type="EMBL" id="RVT49985.1"/>
    </source>
</evidence>
<name>A0A3S2U1G3_9BURK</name>
<keyword evidence="1" id="KW-0472">Membrane</keyword>
<dbReference type="RefSeq" id="WP_128199495.1">
    <property type="nucleotide sequence ID" value="NZ_SACT01000006.1"/>
</dbReference>
<evidence type="ECO:0008006" key="4">
    <source>
        <dbReference type="Google" id="ProtNLM"/>
    </source>
</evidence>
<keyword evidence="1" id="KW-0812">Transmembrane</keyword>
<feature type="transmembrane region" description="Helical" evidence="1">
    <location>
        <begin position="73"/>
        <end position="91"/>
    </location>
</feature>
<feature type="transmembrane region" description="Helical" evidence="1">
    <location>
        <begin position="20"/>
        <end position="53"/>
    </location>
</feature>
<gene>
    <name evidence="2" type="ORF">ENE75_16810</name>
</gene>
<comment type="caution">
    <text evidence="2">The sequence shown here is derived from an EMBL/GenBank/DDBJ whole genome shotgun (WGS) entry which is preliminary data.</text>
</comment>
<accession>A0A3S2U1G3</accession>
<keyword evidence="1" id="KW-1133">Transmembrane helix</keyword>
<sequence>MNQVMTVEAPEGLVTTMHIVYALHALGLVLGAFGAASVIGSFLFGWPSIIAVIISYVKRGDARGTWLESHFTWAIRTFWYALAWALLVALVSFPLTLVIIGIATWALGLFLLGIWAIYRIARGWLRLKDHQPMPMPG</sequence>
<dbReference type="EMBL" id="SACT01000006">
    <property type="protein sequence ID" value="RVT49985.1"/>
    <property type="molecule type" value="Genomic_DNA"/>
</dbReference>
<reference evidence="2 3" key="1">
    <citation type="submission" date="2019-01" db="EMBL/GenBank/DDBJ databases">
        <authorList>
            <person name="Chen W.-M."/>
        </authorList>
    </citation>
    <scope>NUCLEOTIDE SEQUENCE [LARGE SCALE GENOMIC DNA]</scope>
    <source>
        <strain evidence="2 3">ICH-3</strain>
    </source>
</reference>
<dbReference type="AlphaFoldDB" id="A0A3S2U1G3"/>
<organism evidence="2 3">
    <name type="scientific">Rubrivivax albus</name>
    <dbReference type="NCBI Taxonomy" id="2499835"/>
    <lineage>
        <taxon>Bacteria</taxon>
        <taxon>Pseudomonadati</taxon>
        <taxon>Pseudomonadota</taxon>
        <taxon>Betaproteobacteria</taxon>
        <taxon>Burkholderiales</taxon>
        <taxon>Sphaerotilaceae</taxon>
        <taxon>Rubrivivax</taxon>
    </lineage>
</organism>
<feature type="transmembrane region" description="Helical" evidence="1">
    <location>
        <begin position="97"/>
        <end position="118"/>
    </location>
</feature>
<evidence type="ECO:0000313" key="3">
    <source>
        <dbReference type="Proteomes" id="UP000288178"/>
    </source>
</evidence>
<dbReference type="Proteomes" id="UP000288178">
    <property type="component" value="Unassembled WGS sequence"/>
</dbReference>